<dbReference type="Pfam" id="PF00534">
    <property type="entry name" value="Glycos_transf_1"/>
    <property type="match status" value="1"/>
</dbReference>
<dbReference type="GO" id="GO:0016757">
    <property type="term" value="F:glycosyltransferase activity"/>
    <property type="evidence" value="ECO:0007669"/>
    <property type="project" value="InterPro"/>
</dbReference>
<feature type="domain" description="Glycosyl transferase family 1" evidence="1">
    <location>
        <begin position="192"/>
        <end position="342"/>
    </location>
</feature>
<accession>A0A385JM68</accession>
<dbReference type="InterPro" id="IPR028098">
    <property type="entry name" value="Glyco_trans_4-like_N"/>
</dbReference>
<dbReference type="AlphaFoldDB" id="A0A385JM68"/>
<proteinExistence type="predicted"/>
<dbReference type="Gene3D" id="3.40.50.2000">
    <property type="entry name" value="Glycogen Phosphorylase B"/>
    <property type="match status" value="2"/>
</dbReference>
<name>A0A385JM68_PROVU</name>
<protein>
    <submittedName>
        <fullName evidence="3">Gt1</fullName>
    </submittedName>
</protein>
<dbReference type="RefSeq" id="WP_161749701.1">
    <property type="nucleotide sequence ID" value="NZ_CP195195.1"/>
</dbReference>
<evidence type="ECO:0000259" key="1">
    <source>
        <dbReference type="Pfam" id="PF00534"/>
    </source>
</evidence>
<dbReference type="EMBL" id="KY710692">
    <property type="protein sequence ID" value="AXY99429.1"/>
    <property type="molecule type" value="Genomic_DNA"/>
</dbReference>
<dbReference type="PANTHER" id="PTHR12526:SF630">
    <property type="entry name" value="GLYCOSYLTRANSFERASE"/>
    <property type="match status" value="1"/>
</dbReference>
<dbReference type="PANTHER" id="PTHR12526">
    <property type="entry name" value="GLYCOSYLTRANSFERASE"/>
    <property type="match status" value="1"/>
</dbReference>
<dbReference type="CDD" id="cd03820">
    <property type="entry name" value="GT4_AmsD-like"/>
    <property type="match status" value="1"/>
</dbReference>
<dbReference type="Pfam" id="PF13439">
    <property type="entry name" value="Glyco_transf_4"/>
    <property type="match status" value="1"/>
</dbReference>
<dbReference type="GO" id="GO:1901135">
    <property type="term" value="P:carbohydrate derivative metabolic process"/>
    <property type="evidence" value="ECO:0007669"/>
    <property type="project" value="UniProtKB-ARBA"/>
</dbReference>
<feature type="domain" description="Glycosyltransferase subfamily 4-like N-terminal" evidence="2">
    <location>
        <begin position="19"/>
        <end position="182"/>
    </location>
</feature>
<reference evidence="3" key="1">
    <citation type="journal article" date="2017" name="PLoS ONE">
        <title>Genetic diversity of the O antigens of Proteus species and the development of a suspension array for molecular serotyping.</title>
        <authorList>
            <person name="Yu X."/>
            <person name="Torzewska A."/>
            <person name="Zhang X."/>
            <person name="Yin Z."/>
            <person name="Drzewiecka D."/>
            <person name="Cao H."/>
            <person name="Liu B."/>
            <person name="Knirel Y.A."/>
            <person name="Rozalski A."/>
            <person name="Wang L."/>
        </authorList>
    </citation>
    <scope>NUCLEOTIDE SEQUENCE</scope>
    <source>
        <strain evidence="3">PrK 25/57</strain>
    </source>
</reference>
<dbReference type="InterPro" id="IPR001296">
    <property type="entry name" value="Glyco_trans_1"/>
</dbReference>
<dbReference type="SUPFAM" id="SSF53756">
    <property type="entry name" value="UDP-Glycosyltransferase/glycogen phosphorylase"/>
    <property type="match status" value="1"/>
</dbReference>
<organism evidence="3">
    <name type="scientific">Proteus vulgaris</name>
    <dbReference type="NCBI Taxonomy" id="585"/>
    <lineage>
        <taxon>Bacteria</taxon>
        <taxon>Pseudomonadati</taxon>
        <taxon>Pseudomonadota</taxon>
        <taxon>Gammaproteobacteria</taxon>
        <taxon>Enterobacterales</taxon>
        <taxon>Morganellaceae</taxon>
        <taxon>Proteus</taxon>
    </lineage>
</organism>
<sequence>MNNFSNNIIFLVGDITEKGGIERVTINLANSLSTLFNVKIISLYKKNSTLNFYLKKNIKIEYINNYYEVSMYNRNLTNFKGLFFDIKYIIKKRKSLKKIINNNDVVISSDIKTTCLLLGLKKKLKIIAIEHFEYSVASNILNKIRKLTYNKLSAVISLTPEDKDYYTTWLDPKKHFVIPNIIHSPANVLPYENKKNIIVAVGRLTKQKGFDLLLSAWAKIEHNGWQLRIVGDGEDKQKLLDQIQLLEIKDVTLVNYKNDIDSEYQQAKIFILSSRYEGLGMVLLEALSHGLACISFDCPAGPKSILNKNNGLLVKTNDVSSLSQNIDKLINNESLIKNLNKIGPLSINEYKEDSILEKWITLIKNV</sequence>
<evidence type="ECO:0000313" key="3">
    <source>
        <dbReference type="EMBL" id="AXY99429.1"/>
    </source>
</evidence>
<evidence type="ECO:0000259" key="2">
    <source>
        <dbReference type="Pfam" id="PF13439"/>
    </source>
</evidence>